<evidence type="ECO:0008006" key="7">
    <source>
        <dbReference type="Google" id="ProtNLM"/>
    </source>
</evidence>
<accession>A0A1F5E3K4</accession>
<keyword evidence="2" id="KW-0378">Hydrolase</keyword>
<dbReference type="AlphaFoldDB" id="A0A1F5E3K4"/>
<dbReference type="InterPro" id="IPR038765">
    <property type="entry name" value="Papain-like_cys_pep_sf"/>
</dbReference>
<dbReference type="Gene3D" id="3.10.350.10">
    <property type="entry name" value="LysM domain"/>
    <property type="match status" value="1"/>
</dbReference>
<evidence type="ECO:0000256" key="1">
    <source>
        <dbReference type="ARBA" id="ARBA00022729"/>
    </source>
</evidence>
<dbReference type="Gene3D" id="3.90.1720.10">
    <property type="entry name" value="endopeptidase domain like (from Nostoc punctiforme)"/>
    <property type="match status" value="1"/>
</dbReference>
<evidence type="ECO:0000259" key="4">
    <source>
        <dbReference type="PROSITE" id="PS51782"/>
    </source>
</evidence>
<dbReference type="CDD" id="cd00118">
    <property type="entry name" value="LysM"/>
    <property type="match status" value="1"/>
</dbReference>
<protein>
    <recommendedName>
        <fullName evidence="7">LysM domain-containing protein</fullName>
    </recommendedName>
</protein>
<proteinExistence type="predicted"/>
<name>A0A1F5E3K4_9BACT</name>
<dbReference type="SUPFAM" id="SSF54106">
    <property type="entry name" value="LysM domain"/>
    <property type="match status" value="1"/>
</dbReference>
<dbReference type="InterPro" id="IPR007921">
    <property type="entry name" value="CHAP_dom"/>
</dbReference>
<evidence type="ECO:0000259" key="3">
    <source>
        <dbReference type="PROSITE" id="PS50911"/>
    </source>
</evidence>
<dbReference type="PROSITE" id="PS50911">
    <property type="entry name" value="CHAP"/>
    <property type="match status" value="1"/>
</dbReference>
<feature type="domain" description="Peptidase C51" evidence="3">
    <location>
        <begin position="264"/>
        <end position="381"/>
    </location>
</feature>
<dbReference type="SMART" id="SM00257">
    <property type="entry name" value="LysM"/>
    <property type="match status" value="1"/>
</dbReference>
<feature type="domain" description="LysM" evidence="4">
    <location>
        <begin position="188"/>
        <end position="232"/>
    </location>
</feature>
<sequence length="381" mass="41391">MTRKIGLVEWLLSNKVRYIMALILESEPPLKRGSKQTKSQKDFNKIKNYLGNTAGKLASAIFLLAKFVNNILRDLKIIYAQIKGQIPSAMKQAPHLTVFLIALVVIISNIAIKSAKADYALIVPSEPSSKIAIAQVADTFTPVISEDSLAVERAYVASDNGFEINAASAVTTMTEREEPLPDNSNSTVKYTVRNGDTLTTLGWKFNVKLATLKYLNDLENIDVIKPGQQLKVPPAGYEVSASQIVAKENEKKKKLLASTNKSVISSASSAKKISHPAGSKYNGYPYGYCTYYVATRRAVPTSMGNAKYWLSSASRNGISTGSSPVAGAIVVTNESWAGHVAYVEEVGSGYIVISEMNYRGWGVISRRSIPSSGGVVRGYVY</sequence>
<dbReference type="Pfam" id="PF05257">
    <property type="entry name" value="CHAP"/>
    <property type="match status" value="1"/>
</dbReference>
<dbReference type="STRING" id="1797472.A2215_04580"/>
<evidence type="ECO:0000256" key="2">
    <source>
        <dbReference type="ARBA" id="ARBA00022801"/>
    </source>
</evidence>
<comment type="caution">
    <text evidence="5">The sequence shown here is derived from an EMBL/GenBank/DDBJ whole genome shotgun (WGS) entry which is preliminary data.</text>
</comment>
<evidence type="ECO:0000313" key="5">
    <source>
        <dbReference type="EMBL" id="OGD62009.1"/>
    </source>
</evidence>
<dbReference type="Pfam" id="PF01476">
    <property type="entry name" value="LysM"/>
    <property type="match status" value="1"/>
</dbReference>
<dbReference type="PROSITE" id="PS51782">
    <property type="entry name" value="LYSM"/>
    <property type="match status" value="1"/>
</dbReference>
<organism evidence="5 6">
    <name type="scientific">Candidatus Berkelbacteria bacterium RIFOXYA2_FULL_43_10</name>
    <dbReference type="NCBI Taxonomy" id="1797472"/>
    <lineage>
        <taxon>Bacteria</taxon>
        <taxon>Candidatus Berkelbacteria</taxon>
    </lineage>
</organism>
<gene>
    <name evidence="5" type="ORF">A2215_04580</name>
</gene>
<dbReference type="Proteomes" id="UP000178583">
    <property type="component" value="Unassembled WGS sequence"/>
</dbReference>
<dbReference type="InterPro" id="IPR036779">
    <property type="entry name" value="LysM_dom_sf"/>
</dbReference>
<dbReference type="InterPro" id="IPR018392">
    <property type="entry name" value="LysM"/>
</dbReference>
<reference evidence="5 6" key="1">
    <citation type="journal article" date="2016" name="Nat. Commun.">
        <title>Thousands of microbial genomes shed light on interconnected biogeochemical processes in an aquifer system.</title>
        <authorList>
            <person name="Anantharaman K."/>
            <person name="Brown C.T."/>
            <person name="Hug L.A."/>
            <person name="Sharon I."/>
            <person name="Castelle C.J."/>
            <person name="Probst A.J."/>
            <person name="Thomas B.C."/>
            <person name="Singh A."/>
            <person name="Wilkins M.J."/>
            <person name="Karaoz U."/>
            <person name="Brodie E.L."/>
            <person name="Williams K.H."/>
            <person name="Hubbard S.S."/>
            <person name="Banfield J.F."/>
        </authorList>
    </citation>
    <scope>NUCLEOTIDE SEQUENCE [LARGE SCALE GENOMIC DNA]</scope>
</reference>
<dbReference type="EMBL" id="MEZY01000056">
    <property type="protein sequence ID" value="OGD62009.1"/>
    <property type="molecule type" value="Genomic_DNA"/>
</dbReference>
<evidence type="ECO:0000313" key="6">
    <source>
        <dbReference type="Proteomes" id="UP000178583"/>
    </source>
</evidence>
<keyword evidence="1" id="KW-0732">Signal</keyword>
<dbReference type="GO" id="GO:0016787">
    <property type="term" value="F:hydrolase activity"/>
    <property type="evidence" value="ECO:0007669"/>
    <property type="project" value="UniProtKB-KW"/>
</dbReference>
<dbReference type="SUPFAM" id="SSF54001">
    <property type="entry name" value="Cysteine proteinases"/>
    <property type="match status" value="1"/>
</dbReference>